<feature type="domain" description="Glyoxalase/fosfomycin resistance/dioxygenase" evidence="1">
    <location>
        <begin position="14"/>
        <end position="128"/>
    </location>
</feature>
<keyword evidence="2" id="KW-0489">Methyltransferase</keyword>
<dbReference type="KEGG" id="dni:HX89_11160"/>
<keyword evidence="2" id="KW-0830">Ubiquinone</keyword>
<dbReference type="InterPro" id="IPR029068">
    <property type="entry name" value="Glyas_Bleomycin-R_OHBP_Dase"/>
</dbReference>
<organism evidence="2 3">
    <name type="scientific">Dermacoccus nishinomiyaensis</name>
    <dbReference type="NCBI Taxonomy" id="1274"/>
    <lineage>
        <taxon>Bacteria</taxon>
        <taxon>Bacillati</taxon>
        <taxon>Actinomycetota</taxon>
        <taxon>Actinomycetes</taxon>
        <taxon>Micrococcales</taxon>
        <taxon>Dermacoccaceae</taxon>
        <taxon>Dermacoccus</taxon>
    </lineage>
</organism>
<dbReference type="EMBL" id="CP008889">
    <property type="protein sequence ID" value="AIF41407.1"/>
    <property type="molecule type" value="Genomic_DNA"/>
</dbReference>
<sequence>MTSRMNPYIPFRDTAKDVLEFYARVFGGELTISTFGDMGVEGAGADKVMHGMLKTPSGFTLMGSDTPEQMEHTPGGNITISLSGDDADDLRGWFAALSKGADVTLPLAVQRWGDEFGMLTDSFGANWMVNIATSQARAQA</sequence>
<proteinExistence type="predicted"/>
<reference evidence="2 3" key="1">
    <citation type="submission" date="2014-07" db="EMBL/GenBank/DDBJ databases">
        <title>Genome Sequencing of Dermacoccus nishinomiyaensis.</title>
        <authorList>
            <person name="Hong K.W."/>
            <person name="Chan K.G."/>
        </authorList>
    </citation>
    <scope>NUCLEOTIDE SEQUENCE [LARGE SCALE GENOMIC DNA]</scope>
    <source>
        <strain evidence="2 3">M25</strain>
    </source>
</reference>
<keyword evidence="2" id="KW-0808">Transferase</keyword>
<dbReference type="CDD" id="cd06588">
    <property type="entry name" value="PhnB_like"/>
    <property type="match status" value="1"/>
</dbReference>
<protein>
    <submittedName>
        <fullName evidence="2">3-demethylubiquinone-9 3-methyltransferase</fullName>
    </submittedName>
</protein>
<accession>A0A075JJ76</accession>
<dbReference type="GO" id="GO:0032259">
    <property type="term" value="P:methylation"/>
    <property type="evidence" value="ECO:0007669"/>
    <property type="project" value="UniProtKB-KW"/>
</dbReference>
<evidence type="ECO:0000313" key="2">
    <source>
        <dbReference type="EMBL" id="AIF41407.1"/>
    </source>
</evidence>
<keyword evidence="3" id="KW-1185">Reference proteome</keyword>
<dbReference type="InterPro" id="IPR004360">
    <property type="entry name" value="Glyas_Fos-R_dOase_dom"/>
</dbReference>
<gene>
    <name evidence="2" type="ORF">HX89_11160</name>
</gene>
<dbReference type="GO" id="GO:0008168">
    <property type="term" value="F:methyltransferase activity"/>
    <property type="evidence" value="ECO:0007669"/>
    <property type="project" value="UniProtKB-KW"/>
</dbReference>
<dbReference type="SUPFAM" id="SSF54593">
    <property type="entry name" value="Glyoxalase/Bleomycin resistance protein/Dihydroxybiphenyl dioxygenase"/>
    <property type="match status" value="1"/>
</dbReference>
<dbReference type="Gene3D" id="3.10.180.10">
    <property type="entry name" value="2,3-Dihydroxybiphenyl 1,2-Dioxygenase, domain 1"/>
    <property type="match status" value="1"/>
</dbReference>
<dbReference type="RefSeq" id="WP_038569155.1">
    <property type="nucleotide sequence ID" value="NZ_CP008889.1"/>
</dbReference>
<dbReference type="Pfam" id="PF00903">
    <property type="entry name" value="Glyoxalase"/>
    <property type="match status" value="1"/>
</dbReference>
<name>A0A075JJ76_9MICO</name>
<dbReference type="eggNOG" id="COG2764">
    <property type="taxonomic scope" value="Bacteria"/>
</dbReference>
<dbReference type="InterPro" id="IPR028973">
    <property type="entry name" value="PhnB-like"/>
</dbReference>
<dbReference type="PANTHER" id="PTHR33990">
    <property type="entry name" value="PROTEIN YJDN-RELATED"/>
    <property type="match status" value="1"/>
</dbReference>
<dbReference type="Proteomes" id="UP000027986">
    <property type="component" value="Chromosome"/>
</dbReference>
<dbReference type="AlphaFoldDB" id="A0A075JJ76"/>
<dbReference type="PANTHER" id="PTHR33990:SF1">
    <property type="entry name" value="PROTEIN YJDN"/>
    <property type="match status" value="1"/>
</dbReference>
<evidence type="ECO:0000259" key="1">
    <source>
        <dbReference type="Pfam" id="PF00903"/>
    </source>
</evidence>
<dbReference type="GeneID" id="41841656"/>
<dbReference type="OrthoDB" id="9795306at2"/>
<evidence type="ECO:0000313" key="3">
    <source>
        <dbReference type="Proteomes" id="UP000027986"/>
    </source>
</evidence>
<dbReference type="HOGENOM" id="CLU_046006_17_2_11"/>